<keyword evidence="20" id="KW-1185">Reference proteome</keyword>
<dbReference type="CDD" id="cd18793">
    <property type="entry name" value="SF2_C_SNF"/>
    <property type="match status" value="1"/>
</dbReference>
<dbReference type="EMBL" id="KZ825548">
    <property type="protein sequence ID" value="PYI28427.1"/>
    <property type="molecule type" value="Genomic_DNA"/>
</dbReference>
<dbReference type="Pfam" id="PF00271">
    <property type="entry name" value="Helicase_C"/>
    <property type="match status" value="2"/>
</dbReference>
<dbReference type="GO" id="GO:0005524">
    <property type="term" value="F:ATP binding"/>
    <property type="evidence" value="ECO:0007669"/>
    <property type="project" value="UniProtKB-KW"/>
</dbReference>
<dbReference type="SMART" id="SM00910">
    <property type="entry name" value="HIRAN"/>
    <property type="match status" value="1"/>
</dbReference>
<feature type="region of interest" description="Disordered" evidence="14">
    <location>
        <begin position="649"/>
        <end position="673"/>
    </location>
</feature>
<keyword evidence="11" id="KW-0234">DNA repair</keyword>
<evidence type="ECO:0000259" key="17">
    <source>
        <dbReference type="PROSITE" id="PS51192"/>
    </source>
</evidence>
<dbReference type="InterPro" id="IPR014905">
    <property type="entry name" value="HIRAN"/>
</dbReference>
<dbReference type="Gene3D" id="3.30.40.10">
    <property type="entry name" value="Zinc/RING finger domain, C3HC4 (zinc finger)"/>
    <property type="match status" value="1"/>
</dbReference>
<evidence type="ECO:0000256" key="6">
    <source>
        <dbReference type="ARBA" id="ARBA00022771"/>
    </source>
</evidence>
<evidence type="ECO:0000256" key="4">
    <source>
        <dbReference type="ARBA" id="ARBA00022741"/>
    </source>
</evidence>
<feature type="chain" id="PRO_5016055785" description="DNA repair protein rad5" evidence="15">
    <location>
        <begin position="18"/>
        <end position="1479"/>
    </location>
</feature>
<evidence type="ECO:0000313" key="19">
    <source>
        <dbReference type="EMBL" id="PYI28427.1"/>
    </source>
</evidence>
<dbReference type="GO" id="GO:0008270">
    <property type="term" value="F:zinc ion binding"/>
    <property type="evidence" value="ECO:0007669"/>
    <property type="project" value="UniProtKB-KW"/>
</dbReference>
<evidence type="ECO:0000259" key="16">
    <source>
        <dbReference type="PROSITE" id="PS50089"/>
    </source>
</evidence>
<dbReference type="InterPro" id="IPR000330">
    <property type="entry name" value="SNF2_N"/>
</dbReference>
<reference evidence="19 20" key="1">
    <citation type="submission" date="2018-02" db="EMBL/GenBank/DDBJ databases">
        <title>The genomes of Aspergillus section Nigri reveals drivers in fungal speciation.</title>
        <authorList>
            <consortium name="DOE Joint Genome Institute"/>
            <person name="Vesth T.C."/>
            <person name="Nybo J."/>
            <person name="Theobald S."/>
            <person name="Brandl J."/>
            <person name="Frisvad J.C."/>
            <person name="Nielsen K.F."/>
            <person name="Lyhne E.K."/>
            <person name="Kogle M.E."/>
            <person name="Kuo A."/>
            <person name="Riley R."/>
            <person name="Clum A."/>
            <person name="Nolan M."/>
            <person name="Lipzen A."/>
            <person name="Salamov A."/>
            <person name="Henrissat B."/>
            <person name="Wiebenga A."/>
            <person name="De vries R.P."/>
            <person name="Grigoriev I.V."/>
            <person name="Mortensen U.H."/>
            <person name="Andersen M.R."/>
            <person name="Baker S.E."/>
        </authorList>
    </citation>
    <scope>NUCLEOTIDE SEQUENCE [LARGE SCALE GENOMIC DNA]</scope>
    <source>
        <strain evidence="19 20">CBS 114.80</strain>
    </source>
</reference>
<keyword evidence="6 13" id="KW-0863">Zinc-finger</keyword>
<evidence type="ECO:0000256" key="15">
    <source>
        <dbReference type="SAM" id="SignalP"/>
    </source>
</evidence>
<organism evidence="19 20">
    <name type="scientific">Aspergillus indologenus CBS 114.80</name>
    <dbReference type="NCBI Taxonomy" id="1450541"/>
    <lineage>
        <taxon>Eukaryota</taxon>
        <taxon>Fungi</taxon>
        <taxon>Dikarya</taxon>
        <taxon>Ascomycota</taxon>
        <taxon>Pezizomycotina</taxon>
        <taxon>Eurotiomycetes</taxon>
        <taxon>Eurotiomycetidae</taxon>
        <taxon>Eurotiales</taxon>
        <taxon>Aspergillaceae</taxon>
        <taxon>Aspergillus</taxon>
        <taxon>Aspergillus subgen. Circumdati</taxon>
    </lineage>
</organism>
<dbReference type="PANTHER" id="PTHR45626">
    <property type="entry name" value="TRANSCRIPTION TERMINATION FACTOR 2-RELATED"/>
    <property type="match status" value="1"/>
</dbReference>
<evidence type="ECO:0000256" key="9">
    <source>
        <dbReference type="ARBA" id="ARBA00022833"/>
    </source>
</evidence>
<accession>A0A2V5IW99</accession>
<keyword evidence="7" id="KW-0378">Hydrolase</keyword>
<feature type="compositionally biased region" description="Low complexity" evidence="14">
    <location>
        <begin position="107"/>
        <end position="121"/>
    </location>
</feature>
<feature type="region of interest" description="Disordered" evidence="14">
    <location>
        <begin position="1335"/>
        <end position="1370"/>
    </location>
</feature>
<evidence type="ECO:0000256" key="11">
    <source>
        <dbReference type="ARBA" id="ARBA00023204"/>
    </source>
</evidence>
<dbReference type="CDD" id="cd18008">
    <property type="entry name" value="DEXDc_SHPRH-like"/>
    <property type="match status" value="1"/>
</dbReference>
<dbReference type="Pfam" id="PF24975">
    <property type="entry name" value="UBA_Rad5"/>
    <property type="match status" value="1"/>
</dbReference>
<evidence type="ECO:0000313" key="20">
    <source>
        <dbReference type="Proteomes" id="UP000248817"/>
    </source>
</evidence>
<feature type="compositionally biased region" description="Polar residues" evidence="14">
    <location>
        <begin position="407"/>
        <end position="418"/>
    </location>
</feature>
<dbReference type="PROSITE" id="PS51194">
    <property type="entry name" value="HELICASE_CTER"/>
    <property type="match status" value="1"/>
</dbReference>
<feature type="compositionally biased region" description="Polar residues" evidence="14">
    <location>
        <begin position="307"/>
        <end position="323"/>
    </location>
</feature>
<keyword evidence="5" id="KW-0227">DNA damage</keyword>
<feature type="domain" description="RING-type" evidence="16">
    <location>
        <begin position="1157"/>
        <end position="1202"/>
    </location>
</feature>
<feature type="compositionally biased region" description="Polar residues" evidence="14">
    <location>
        <begin position="1227"/>
        <end position="1249"/>
    </location>
</feature>
<dbReference type="Proteomes" id="UP000248817">
    <property type="component" value="Unassembled WGS sequence"/>
</dbReference>
<feature type="domain" description="Helicase ATP-binding" evidence="17">
    <location>
        <begin position="771"/>
        <end position="969"/>
    </location>
</feature>
<name>A0A2V5IW99_9EURO</name>
<dbReference type="InterPro" id="IPR038718">
    <property type="entry name" value="SNF2-like_sf"/>
</dbReference>
<dbReference type="SUPFAM" id="SSF52540">
    <property type="entry name" value="P-loop containing nucleoside triphosphate hydrolases"/>
    <property type="match status" value="2"/>
</dbReference>
<dbReference type="InterPro" id="IPR050628">
    <property type="entry name" value="SNF2_RAD54_helicase_TF"/>
</dbReference>
<feature type="domain" description="Helicase C-terminal" evidence="18">
    <location>
        <begin position="1273"/>
        <end position="1461"/>
    </location>
</feature>
<evidence type="ECO:0000256" key="3">
    <source>
        <dbReference type="ARBA" id="ARBA00022723"/>
    </source>
</evidence>
<feature type="compositionally biased region" description="Low complexity" evidence="14">
    <location>
        <begin position="1217"/>
        <end position="1226"/>
    </location>
</feature>
<evidence type="ECO:0000259" key="18">
    <source>
        <dbReference type="PROSITE" id="PS51194"/>
    </source>
</evidence>
<comment type="similarity">
    <text evidence="2">Belongs to the SNF2/RAD54 helicase family.</text>
</comment>
<feature type="compositionally biased region" description="Acidic residues" evidence="14">
    <location>
        <begin position="1337"/>
        <end position="1351"/>
    </location>
</feature>
<dbReference type="Pfam" id="PF00176">
    <property type="entry name" value="SNF2-rel_dom"/>
    <property type="match status" value="1"/>
</dbReference>
<dbReference type="SMART" id="SM00490">
    <property type="entry name" value="HELICc"/>
    <property type="match status" value="1"/>
</dbReference>
<dbReference type="PANTHER" id="PTHR45626:SF22">
    <property type="entry name" value="DNA REPAIR PROTEIN RAD5"/>
    <property type="match status" value="1"/>
</dbReference>
<dbReference type="InterPro" id="IPR014001">
    <property type="entry name" value="Helicase_ATP-bd"/>
</dbReference>
<dbReference type="InterPro" id="IPR001650">
    <property type="entry name" value="Helicase_C-like"/>
</dbReference>
<feature type="signal peptide" evidence="15">
    <location>
        <begin position="1"/>
        <end position="17"/>
    </location>
</feature>
<feature type="compositionally biased region" description="Acidic residues" evidence="14">
    <location>
        <begin position="662"/>
        <end position="673"/>
    </location>
</feature>
<comment type="subcellular location">
    <subcellularLocation>
        <location evidence="1">Nucleus</location>
    </subcellularLocation>
</comment>
<evidence type="ECO:0000256" key="7">
    <source>
        <dbReference type="ARBA" id="ARBA00022801"/>
    </source>
</evidence>
<feature type="region of interest" description="Disordered" evidence="14">
    <location>
        <begin position="1215"/>
        <end position="1253"/>
    </location>
</feature>
<keyword evidence="15" id="KW-0732">Signal</keyword>
<dbReference type="Gene3D" id="3.40.50.10810">
    <property type="entry name" value="Tandem AAA-ATPase domain"/>
    <property type="match status" value="1"/>
</dbReference>
<dbReference type="SMART" id="SM00487">
    <property type="entry name" value="DEXDc"/>
    <property type="match status" value="1"/>
</dbReference>
<feature type="compositionally biased region" description="Polar residues" evidence="14">
    <location>
        <begin position="331"/>
        <end position="342"/>
    </location>
</feature>
<keyword evidence="10" id="KW-0067">ATP-binding</keyword>
<dbReference type="GO" id="GO:0003676">
    <property type="term" value="F:nucleic acid binding"/>
    <property type="evidence" value="ECO:0007669"/>
    <property type="project" value="InterPro"/>
</dbReference>
<keyword evidence="8" id="KW-0347">Helicase</keyword>
<dbReference type="PROSITE" id="PS50089">
    <property type="entry name" value="ZF_RING_2"/>
    <property type="match status" value="1"/>
</dbReference>
<dbReference type="InterPro" id="IPR001841">
    <property type="entry name" value="Znf_RING"/>
</dbReference>
<dbReference type="PROSITE" id="PS51192">
    <property type="entry name" value="HELICASE_ATP_BIND_1"/>
    <property type="match status" value="1"/>
</dbReference>
<dbReference type="GO" id="GO:0005634">
    <property type="term" value="C:nucleus"/>
    <property type="evidence" value="ECO:0007669"/>
    <property type="project" value="UniProtKB-SubCell"/>
</dbReference>
<feature type="region of interest" description="Disordered" evidence="14">
    <location>
        <begin position="307"/>
        <end position="361"/>
    </location>
</feature>
<keyword evidence="3" id="KW-0479">Metal-binding</keyword>
<keyword evidence="12" id="KW-0539">Nucleus</keyword>
<dbReference type="GO" id="GO:0004386">
    <property type="term" value="F:helicase activity"/>
    <property type="evidence" value="ECO:0007669"/>
    <property type="project" value="UniProtKB-KW"/>
</dbReference>
<evidence type="ECO:0000256" key="8">
    <source>
        <dbReference type="ARBA" id="ARBA00022806"/>
    </source>
</evidence>
<feature type="compositionally biased region" description="Basic and acidic residues" evidence="14">
    <location>
        <begin position="222"/>
        <end position="265"/>
    </location>
</feature>
<evidence type="ECO:0000256" key="13">
    <source>
        <dbReference type="PROSITE-ProRule" id="PRU00175"/>
    </source>
</evidence>
<evidence type="ECO:0000256" key="12">
    <source>
        <dbReference type="ARBA" id="ARBA00023242"/>
    </source>
</evidence>
<dbReference type="GO" id="GO:0006281">
    <property type="term" value="P:DNA repair"/>
    <property type="evidence" value="ECO:0007669"/>
    <property type="project" value="UniProtKB-KW"/>
</dbReference>
<dbReference type="GO" id="GO:0016818">
    <property type="term" value="F:hydrolase activity, acting on acid anhydrides, in phosphorus-containing anhydrides"/>
    <property type="evidence" value="ECO:0007669"/>
    <property type="project" value="InterPro"/>
</dbReference>
<evidence type="ECO:0000256" key="2">
    <source>
        <dbReference type="ARBA" id="ARBA00007025"/>
    </source>
</evidence>
<evidence type="ECO:0000256" key="5">
    <source>
        <dbReference type="ARBA" id="ARBA00022763"/>
    </source>
</evidence>
<feature type="region of interest" description="Disordered" evidence="14">
    <location>
        <begin position="107"/>
        <end position="138"/>
    </location>
</feature>
<keyword evidence="4" id="KW-0547">Nucleotide-binding</keyword>
<evidence type="ECO:0000256" key="10">
    <source>
        <dbReference type="ARBA" id="ARBA00022840"/>
    </source>
</evidence>
<dbReference type="Pfam" id="PF08797">
    <property type="entry name" value="HIRAN"/>
    <property type="match status" value="1"/>
</dbReference>
<proteinExistence type="inferred from homology"/>
<dbReference type="InterPro" id="IPR049730">
    <property type="entry name" value="SNF2/RAD54-like_C"/>
</dbReference>
<protein>
    <recommendedName>
        <fullName evidence="21">DNA repair protein rad5</fullName>
    </recommendedName>
</protein>
<dbReference type="Gene3D" id="3.40.50.300">
    <property type="entry name" value="P-loop containing nucleotide triphosphate hydrolases"/>
    <property type="match status" value="2"/>
</dbReference>
<feature type="region of interest" description="Disordered" evidence="14">
    <location>
        <begin position="217"/>
        <end position="268"/>
    </location>
</feature>
<keyword evidence="9" id="KW-0862">Zinc</keyword>
<dbReference type="InterPro" id="IPR027417">
    <property type="entry name" value="P-loop_NTPase"/>
</dbReference>
<sequence length="1479" mass="164553">MALLALVLELVADILAGAEIAQHLLRGDEVVVRPRRDGEDRIAQARRLGPLPEHVLLAQAGLGHHVQRQHHGALLVVILTDRPGARWVWWLLLLLLLLREGDEGQAAQHGGDADGLADVGGEMVGGDGGHGQRGQGQVEEGGVGVLGVGLERGEGRVRVVGEGLLARVDQPGQPALADAGGAAGARVQVLDRRRQQDRDRLLGRTARQRLRHRVAPVLQPHQADRVRRGRVRDQGEGDVERAQREVHRPRMRRDEGVQEDADGRPLKKRRFFADDEEISLPHSASDGLPATIPELPASTLLKYSNEESLAQETQDATLASSHSPVDLPKPSTVSYEEASPTTHDLPPSHLSKETSEQQKTDDGFDTATFLAIVGQDVPEHILARIRKAAGGDLERAVNIFFDGSWKSPPNATLSQTTLLPRERTLPAQPSPPTTRTPPVSSNGTPVPDRASPRVASQPQLRYIGAFGVGAWATRSGVGLVKHGEHVNIERARSQPVAKRGRTGKMISNQKGDVLTRFTTKSGQEIGRLPRETAEWVSTLIDQKVCKLEGVCVFAPDRIRVNDTIYLQLWCYLRIEAFQPQILDDATDDNRSTTIFEEKESVEEKKLRLRQVALVKLFDEIGLQPTSINDMTRKHKKEGLLRAAEMADQYDRVKKENQSNNDSSEEEETPELEEDQLDTLYKKAQSFDFSMPEAHPPSTFTMDLRKYQRQALYWMLAKEKNKESAREESLHPLWEQYSWPTKDVDDKELPAVDGVDHFYVNPYSGMLTLEFPKQEQHCLGGILADEMGLGKTIEMLSLVHAHRNEPQSSGGLVRLPQASVGRVSAPYTTLVIAPTSLLAQWESESLKASQPGSMKVLMYYGTEKNVNLRELCAAGNAAAPNVIITSYGVVLAEHRHHTSTVLSQMGSGGLFSLDFFRIIIDEAHMIKNRQSKSAKACYDLSATHRWVLTGTPIVNRLEDLFSLVRFLKVEPWNNFSFWKTFITVPFESKDYVRALNVVQTVLEPLVLRRTKTMKTPDGEPLVPLPRRTIQIEEVELPEQEREIYDLIYTRAKQTFNSNVEAGTLLKSYSTIFAQILRLRQTCCHPILTRNKAIVADEEDAAAAADGASDLKDDMDLQELIDRFKATTEAAGTEQTHDSQAKFTSHALRQIQTESSGECPICSEEPMIDPAVTACWHSACKKCLEDYIRHQTDKGVPPRCFSCRAPVTSKDIFEVIRHQSQSQSQSQSPVSTPTTEETDLYNSTPPLSSQAPPRISLRRINPISPSAHTSAKIHALLNHITRLPATNKAVVFSQFTSFLDLISPQLTRAGIPHVRLDGTMPQKARAETLAQFNQTETFLSEEDDVADEDEEEEKGTRSAKPRRKPNAPTSASTANPRILLISLRAGGVGLNLTVANHVFMMDPWWSFAIEAQAIDRVHRMGQLRDVSVTRFVVKDSIEGRMLRVQERKMNIAGSLGLRVGGDGSEDEKKKERIEELRLLFE</sequence>
<feature type="compositionally biased region" description="Gly residues" evidence="14">
    <location>
        <begin position="122"/>
        <end position="138"/>
    </location>
</feature>
<feature type="compositionally biased region" description="Basic and acidic residues" evidence="14">
    <location>
        <begin position="350"/>
        <end position="361"/>
    </location>
</feature>
<evidence type="ECO:0008006" key="21">
    <source>
        <dbReference type="Google" id="ProtNLM"/>
    </source>
</evidence>
<dbReference type="SUPFAM" id="SSF57850">
    <property type="entry name" value="RING/U-box"/>
    <property type="match status" value="1"/>
</dbReference>
<gene>
    <name evidence="19" type="ORF">BP00DRAFT_488817</name>
</gene>
<evidence type="ECO:0000256" key="1">
    <source>
        <dbReference type="ARBA" id="ARBA00004123"/>
    </source>
</evidence>
<evidence type="ECO:0000256" key="14">
    <source>
        <dbReference type="SAM" id="MobiDB-lite"/>
    </source>
</evidence>
<dbReference type="GO" id="GO:0008094">
    <property type="term" value="F:ATP-dependent activity, acting on DNA"/>
    <property type="evidence" value="ECO:0007669"/>
    <property type="project" value="TreeGrafter"/>
</dbReference>
<feature type="region of interest" description="Disordered" evidence="14">
    <location>
        <begin position="404"/>
        <end position="455"/>
    </location>
</feature>
<dbReference type="InterPro" id="IPR013083">
    <property type="entry name" value="Znf_RING/FYVE/PHD"/>
</dbReference>